<dbReference type="OrthoDB" id="7063880at2"/>
<evidence type="ECO:0000313" key="2">
    <source>
        <dbReference type="EMBL" id="AUM14171.1"/>
    </source>
</evidence>
<protein>
    <submittedName>
        <fullName evidence="2">Pilus assembly protein PilZ</fullName>
    </submittedName>
</protein>
<feature type="domain" description="PilZ" evidence="1">
    <location>
        <begin position="4"/>
        <end position="88"/>
    </location>
</feature>
<gene>
    <name evidence="2" type="ORF">Kalk_17835</name>
</gene>
<dbReference type="Pfam" id="PF07238">
    <property type="entry name" value="PilZ"/>
    <property type="match status" value="1"/>
</dbReference>
<sequence length="91" mass="10137">MSNQRRHLRTALRCKFKIWHDSIGEKVVQTRDVSDGGVFLIMDPVAEDIPPMGTILKGQVQGMMDDAPIVTLEVVRMAPEGIGLRFVSDTN</sequence>
<evidence type="ECO:0000313" key="3">
    <source>
        <dbReference type="Proteomes" id="UP000235116"/>
    </source>
</evidence>
<dbReference type="InterPro" id="IPR009875">
    <property type="entry name" value="PilZ_domain"/>
</dbReference>
<dbReference type="EMBL" id="CP022684">
    <property type="protein sequence ID" value="AUM14171.1"/>
    <property type="molecule type" value="Genomic_DNA"/>
</dbReference>
<keyword evidence="3" id="KW-1185">Reference proteome</keyword>
<dbReference type="GO" id="GO:0035438">
    <property type="term" value="F:cyclic-di-GMP binding"/>
    <property type="evidence" value="ECO:0007669"/>
    <property type="project" value="InterPro"/>
</dbReference>
<accession>A0A2K9LPV2</accession>
<organism evidence="2 3">
    <name type="scientific">Ketobacter alkanivorans</name>
    <dbReference type="NCBI Taxonomy" id="1917421"/>
    <lineage>
        <taxon>Bacteria</taxon>
        <taxon>Pseudomonadati</taxon>
        <taxon>Pseudomonadota</taxon>
        <taxon>Gammaproteobacteria</taxon>
        <taxon>Pseudomonadales</taxon>
        <taxon>Ketobacteraceae</taxon>
        <taxon>Ketobacter</taxon>
    </lineage>
</organism>
<evidence type="ECO:0000259" key="1">
    <source>
        <dbReference type="Pfam" id="PF07238"/>
    </source>
</evidence>
<dbReference type="Proteomes" id="UP000235116">
    <property type="component" value="Chromosome"/>
</dbReference>
<dbReference type="SUPFAM" id="SSF141371">
    <property type="entry name" value="PilZ domain-like"/>
    <property type="match status" value="1"/>
</dbReference>
<dbReference type="KEGG" id="kak:Kalk_17835"/>
<dbReference type="RefSeq" id="WP_101895545.1">
    <property type="nucleotide sequence ID" value="NZ_CP022684.1"/>
</dbReference>
<reference evidence="3" key="1">
    <citation type="submission" date="2017-08" db="EMBL/GenBank/DDBJ databases">
        <title>Direct submision.</title>
        <authorList>
            <person name="Kim S.-J."/>
            <person name="Rhee S.-K."/>
        </authorList>
    </citation>
    <scope>NUCLEOTIDE SEQUENCE [LARGE SCALE GENOMIC DNA]</scope>
    <source>
        <strain evidence="3">GI5</strain>
    </source>
</reference>
<dbReference type="Gene3D" id="2.40.10.220">
    <property type="entry name" value="predicted glycosyltransferase like domains"/>
    <property type="match status" value="1"/>
</dbReference>
<dbReference type="AlphaFoldDB" id="A0A2K9LPV2"/>
<proteinExistence type="predicted"/>
<name>A0A2K9LPV2_9GAMM</name>